<feature type="domain" description="HTH lysR-type" evidence="5">
    <location>
        <begin position="10"/>
        <end position="67"/>
    </location>
</feature>
<dbReference type="PANTHER" id="PTHR30126:SF21">
    <property type="entry name" value="TRANSCRIPTIONAL REGULATOR-RELATED"/>
    <property type="match status" value="1"/>
</dbReference>
<keyword evidence="3 6" id="KW-0238">DNA-binding</keyword>
<evidence type="ECO:0000256" key="4">
    <source>
        <dbReference type="ARBA" id="ARBA00023163"/>
    </source>
</evidence>
<evidence type="ECO:0000256" key="1">
    <source>
        <dbReference type="ARBA" id="ARBA00009437"/>
    </source>
</evidence>
<protein>
    <submittedName>
        <fullName evidence="6">DNA-binding transcriptional regulator, LysR family</fullName>
    </submittedName>
</protein>
<dbReference type="STRING" id="1121409.SAMN02745124_04281"/>
<dbReference type="AlphaFoldDB" id="A0A1M5YPE2"/>
<dbReference type="SUPFAM" id="SSF46785">
    <property type="entry name" value="Winged helix' DNA-binding domain"/>
    <property type="match status" value="1"/>
</dbReference>
<comment type="similarity">
    <text evidence="1">Belongs to the LysR transcriptional regulatory family.</text>
</comment>
<dbReference type="GO" id="GO:0000976">
    <property type="term" value="F:transcription cis-regulatory region binding"/>
    <property type="evidence" value="ECO:0007669"/>
    <property type="project" value="TreeGrafter"/>
</dbReference>
<dbReference type="InterPro" id="IPR005119">
    <property type="entry name" value="LysR_subst-bd"/>
</dbReference>
<gene>
    <name evidence="6" type="ORF">SAMN02745124_04281</name>
</gene>
<dbReference type="Proteomes" id="UP000184139">
    <property type="component" value="Unassembled WGS sequence"/>
</dbReference>
<evidence type="ECO:0000256" key="2">
    <source>
        <dbReference type="ARBA" id="ARBA00023015"/>
    </source>
</evidence>
<dbReference type="InterPro" id="IPR036390">
    <property type="entry name" value="WH_DNA-bd_sf"/>
</dbReference>
<evidence type="ECO:0000313" key="7">
    <source>
        <dbReference type="Proteomes" id="UP000184139"/>
    </source>
</evidence>
<reference evidence="6 7" key="1">
    <citation type="submission" date="2016-11" db="EMBL/GenBank/DDBJ databases">
        <authorList>
            <person name="Jaros S."/>
            <person name="Januszkiewicz K."/>
            <person name="Wedrychowicz H."/>
        </authorList>
    </citation>
    <scope>NUCLEOTIDE SEQUENCE [LARGE SCALE GENOMIC DNA]</scope>
    <source>
        <strain evidence="6 7">DSM 9705</strain>
    </source>
</reference>
<dbReference type="SUPFAM" id="SSF53850">
    <property type="entry name" value="Periplasmic binding protein-like II"/>
    <property type="match status" value="1"/>
</dbReference>
<sequence>MNKQPDFTKINWNDLKYFLALKRQGRLCLASKKIGCSHVSIANRIAALEECMSTKLFYQNSRGFHLTKAGEKLVPYAEKCERELRLAMEVYRQEQKIRSKIRIGVTEGIGNYFIATRLASWIKDKDIDIELISLPSLTTITAGEVDISITLGPQKGYNIIQQRLTPYKIGIYASRDYAANNPPIIGVEDLLQHYFIGYIEEHVFSEDLRYHEEISPNLQIVYKSTTIHTQRLSIETGLGLGLLPHYVAHGNPNLVHLLPDIQFKREYWISSGTDLHQFKDLKITWDFIMSTAAESKTTFLPS</sequence>
<evidence type="ECO:0000256" key="3">
    <source>
        <dbReference type="ARBA" id="ARBA00023125"/>
    </source>
</evidence>
<dbReference type="Gene3D" id="3.40.190.290">
    <property type="match status" value="1"/>
</dbReference>
<dbReference type="RefSeq" id="WP_073379280.1">
    <property type="nucleotide sequence ID" value="NZ_FQXS01000047.1"/>
</dbReference>
<proteinExistence type="inferred from homology"/>
<dbReference type="OrthoDB" id="5338251at2"/>
<name>A0A1M5YPE2_9BACT</name>
<evidence type="ECO:0000313" key="6">
    <source>
        <dbReference type="EMBL" id="SHI13801.1"/>
    </source>
</evidence>
<organism evidence="6 7">
    <name type="scientific">Desulfofustis glycolicus DSM 9705</name>
    <dbReference type="NCBI Taxonomy" id="1121409"/>
    <lineage>
        <taxon>Bacteria</taxon>
        <taxon>Pseudomonadati</taxon>
        <taxon>Thermodesulfobacteriota</taxon>
        <taxon>Desulfobulbia</taxon>
        <taxon>Desulfobulbales</taxon>
        <taxon>Desulfocapsaceae</taxon>
        <taxon>Desulfofustis</taxon>
    </lineage>
</organism>
<dbReference type="Gene3D" id="1.10.10.10">
    <property type="entry name" value="Winged helix-like DNA-binding domain superfamily/Winged helix DNA-binding domain"/>
    <property type="match status" value="1"/>
</dbReference>
<dbReference type="InterPro" id="IPR036388">
    <property type="entry name" value="WH-like_DNA-bd_sf"/>
</dbReference>
<dbReference type="GO" id="GO:0003700">
    <property type="term" value="F:DNA-binding transcription factor activity"/>
    <property type="evidence" value="ECO:0007669"/>
    <property type="project" value="InterPro"/>
</dbReference>
<evidence type="ECO:0000259" key="5">
    <source>
        <dbReference type="PROSITE" id="PS50931"/>
    </source>
</evidence>
<dbReference type="EMBL" id="FQXS01000047">
    <property type="protein sequence ID" value="SHI13801.1"/>
    <property type="molecule type" value="Genomic_DNA"/>
</dbReference>
<keyword evidence="7" id="KW-1185">Reference proteome</keyword>
<dbReference type="InterPro" id="IPR000847">
    <property type="entry name" value="LysR_HTH_N"/>
</dbReference>
<keyword evidence="2" id="KW-0805">Transcription regulation</keyword>
<dbReference type="CDD" id="cd05466">
    <property type="entry name" value="PBP2_LTTR_substrate"/>
    <property type="match status" value="1"/>
</dbReference>
<dbReference type="PANTHER" id="PTHR30126">
    <property type="entry name" value="HTH-TYPE TRANSCRIPTIONAL REGULATOR"/>
    <property type="match status" value="1"/>
</dbReference>
<accession>A0A1M5YPE2</accession>
<dbReference type="Pfam" id="PF03466">
    <property type="entry name" value="LysR_substrate"/>
    <property type="match status" value="1"/>
</dbReference>
<keyword evidence="4" id="KW-0804">Transcription</keyword>
<dbReference type="PROSITE" id="PS50931">
    <property type="entry name" value="HTH_LYSR"/>
    <property type="match status" value="1"/>
</dbReference>
<dbReference type="Pfam" id="PF00126">
    <property type="entry name" value="HTH_1"/>
    <property type="match status" value="1"/>
</dbReference>